<dbReference type="InterPro" id="IPR050570">
    <property type="entry name" value="Cell_wall_metabolism_enzyme"/>
</dbReference>
<keyword evidence="1" id="KW-1133">Transmembrane helix</keyword>
<dbReference type="PANTHER" id="PTHR21666">
    <property type="entry name" value="PEPTIDASE-RELATED"/>
    <property type="match status" value="1"/>
</dbReference>
<proteinExistence type="predicted"/>
<dbReference type="Proteomes" id="UP000587760">
    <property type="component" value="Unassembled WGS sequence"/>
</dbReference>
<dbReference type="Pfam" id="PF01476">
    <property type="entry name" value="LysM"/>
    <property type="match status" value="2"/>
</dbReference>
<feature type="domain" description="LysM" evidence="2">
    <location>
        <begin position="159"/>
        <end position="202"/>
    </location>
</feature>
<dbReference type="InterPro" id="IPR018392">
    <property type="entry name" value="LysM"/>
</dbReference>
<dbReference type="CDD" id="cd12797">
    <property type="entry name" value="M23_peptidase"/>
    <property type="match status" value="1"/>
</dbReference>
<dbReference type="SUPFAM" id="SSF51261">
    <property type="entry name" value="Duplicated hybrid motif"/>
    <property type="match status" value="1"/>
</dbReference>
<evidence type="ECO:0000313" key="4">
    <source>
        <dbReference type="Proteomes" id="UP000587760"/>
    </source>
</evidence>
<keyword evidence="1" id="KW-0812">Transmembrane</keyword>
<dbReference type="PROSITE" id="PS51782">
    <property type="entry name" value="LYSM"/>
    <property type="match status" value="2"/>
</dbReference>
<evidence type="ECO:0000256" key="1">
    <source>
        <dbReference type="SAM" id="Phobius"/>
    </source>
</evidence>
<dbReference type="PANTHER" id="PTHR21666:SF270">
    <property type="entry name" value="MUREIN HYDROLASE ACTIVATOR ENVC"/>
    <property type="match status" value="1"/>
</dbReference>
<dbReference type="AlphaFoldDB" id="A0A841R6Q8"/>
<dbReference type="CDD" id="cd00118">
    <property type="entry name" value="LysM"/>
    <property type="match status" value="2"/>
</dbReference>
<dbReference type="GO" id="GO:0004222">
    <property type="term" value="F:metalloendopeptidase activity"/>
    <property type="evidence" value="ECO:0007669"/>
    <property type="project" value="TreeGrafter"/>
</dbReference>
<reference evidence="3 4" key="1">
    <citation type="submission" date="2020-08" db="EMBL/GenBank/DDBJ databases">
        <title>Genomic Encyclopedia of Type Strains, Phase IV (KMG-IV): sequencing the most valuable type-strain genomes for metagenomic binning, comparative biology and taxonomic classification.</title>
        <authorList>
            <person name="Goeker M."/>
        </authorList>
    </citation>
    <scope>NUCLEOTIDE SEQUENCE [LARGE SCALE GENOMIC DNA]</scope>
    <source>
        <strain evidence="3 4">DSM 2461</strain>
    </source>
</reference>
<dbReference type="InterPro" id="IPR036779">
    <property type="entry name" value="LysM_dom_sf"/>
</dbReference>
<organism evidence="3 4">
    <name type="scientific">Spirochaeta isovalerica</name>
    <dbReference type="NCBI Taxonomy" id="150"/>
    <lineage>
        <taxon>Bacteria</taxon>
        <taxon>Pseudomonadati</taxon>
        <taxon>Spirochaetota</taxon>
        <taxon>Spirochaetia</taxon>
        <taxon>Spirochaetales</taxon>
        <taxon>Spirochaetaceae</taxon>
        <taxon>Spirochaeta</taxon>
    </lineage>
</organism>
<dbReference type="InterPro" id="IPR016047">
    <property type="entry name" value="M23ase_b-sheet_dom"/>
</dbReference>
<sequence length="344" mass="38570">MVVSAESQKINRKNSKGQVRYFSSFSVRKTSVPLYIIPFISALLFFSVILNFIEVLWQRNEPHYNIEHLILPGEKSGIPEENRLMKAAAPFYKPSDGYLMEKNDGIQVSEYTLREGDRFSIIAGKYNVSLDTLISINNLSENSIAEEGLVIRIPDKSGIFHKVVKNDTLISIAEKYNLDIMTLQDANNLISTVIRIGQNLFIPDGTLPDDTKEKIIGSRFIIPAEGAVKNNYGAYLDPVTGLKYYNYGIDIVNKKGTPVYAAKSGIIGNTSYNAYYGRVIQLNHSDSMQTIFSCLDSIVVKPGDKVERGDLLGYMGNSGFRAGEHLQFSIFKNKEDVDTLEFIF</sequence>
<name>A0A841R6Q8_9SPIO</name>
<dbReference type="RefSeq" id="WP_184742721.1">
    <property type="nucleotide sequence ID" value="NZ_JACHGJ010000001.1"/>
</dbReference>
<dbReference type="SUPFAM" id="SSF54106">
    <property type="entry name" value="LysM domain"/>
    <property type="match status" value="1"/>
</dbReference>
<dbReference type="Pfam" id="PF01551">
    <property type="entry name" value="Peptidase_M23"/>
    <property type="match status" value="1"/>
</dbReference>
<accession>A0A841R6Q8</accession>
<keyword evidence="4" id="KW-1185">Reference proteome</keyword>
<keyword evidence="1" id="KW-0472">Membrane</keyword>
<dbReference type="Gene3D" id="2.70.70.10">
    <property type="entry name" value="Glucose Permease (Domain IIA)"/>
    <property type="match status" value="1"/>
</dbReference>
<gene>
    <name evidence="3" type="ORF">HNR50_000302</name>
</gene>
<feature type="domain" description="LysM" evidence="2">
    <location>
        <begin position="109"/>
        <end position="153"/>
    </location>
</feature>
<dbReference type="SMART" id="SM00257">
    <property type="entry name" value="LysM"/>
    <property type="match status" value="2"/>
</dbReference>
<dbReference type="Gene3D" id="3.10.350.10">
    <property type="entry name" value="LysM domain"/>
    <property type="match status" value="2"/>
</dbReference>
<dbReference type="InterPro" id="IPR011055">
    <property type="entry name" value="Dup_hybrid_motif"/>
</dbReference>
<evidence type="ECO:0000313" key="3">
    <source>
        <dbReference type="EMBL" id="MBB6478669.1"/>
    </source>
</evidence>
<evidence type="ECO:0000259" key="2">
    <source>
        <dbReference type="PROSITE" id="PS51782"/>
    </source>
</evidence>
<comment type="caution">
    <text evidence="3">The sequence shown here is derived from an EMBL/GenBank/DDBJ whole genome shotgun (WGS) entry which is preliminary data.</text>
</comment>
<dbReference type="EMBL" id="JACHGJ010000001">
    <property type="protein sequence ID" value="MBB6478669.1"/>
    <property type="molecule type" value="Genomic_DNA"/>
</dbReference>
<feature type="transmembrane region" description="Helical" evidence="1">
    <location>
        <begin position="32"/>
        <end position="53"/>
    </location>
</feature>
<protein>
    <submittedName>
        <fullName evidence="3">LysM repeat protein</fullName>
    </submittedName>
</protein>